<dbReference type="CDD" id="cd01164">
    <property type="entry name" value="FruK_PfkB_like"/>
    <property type="match status" value="1"/>
</dbReference>
<dbReference type="PANTHER" id="PTHR46566">
    <property type="entry name" value="1-PHOSPHOFRUCTOKINASE-RELATED"/>
    <property type="match status" value="1"/>
</dbReference>
<dbReference type="SMART" id="SM01134">
    <property type="entry name" value="DeoRC"/>
    <property type="match status" value="1"/>
</dbReference>
<evidence type="ECO:0000256" key="7">
    <source>
        <dbReference type="ARBA" id="ARBA00023163"/>
    </source>
</evidence>
<evidence type="ECO:0000259" key="8">
    <source>
        <dbReference type="PROSITE" id="PS51000"/>
    </source>
</evidence>
<dbReference type="PRINTS" id="PR00037">
    <property type="entry name" value="HTHLACR"/>
</dbReference>
<keyword evidence="10" id="KW-1185">Reference proteome</keyword>
<dbReference type="InterPro" id="IPR011611">
    <property type="entry name" value="PfkB_dom"/>
</dbReference>
<dbReference type="Pfam" id="PF00294">
    <property type="entry name" value="PfkB"/>
    <property type="match status" value="1"/>
</dbReference>
<dbReference type="Pfam" id="PF08220">
    <property type="entry name" value="HTH_DeoR"/>
    <property type="match status" value="1"/>
</dbReference>
<feature type="domain" description="HTH deoR-type" evidence="8">
    <location>
        <begin position="3"/>
        <end position="58"/>
    </location>
</feature>
<dbReference type="Pfam" id="PF00455">
    <property type="entry name" value="DeoRC"/>
    <property type="match status" value="1"/>
</dbReference>
<dbReference type="PROSITE" id="PS00584">
    <property type="entry name" value="PFKB_KINASES_2"/>
    <property type="match status" value="1"/>
</dbReference>
<dbReference type="Gene3D" id="3.40.50.1360">
    <property type="match status" value="1"/>
</dbReference>
<gene>
    <name evidence="9" type="ORF">GCM10025876_34430</name>
</gene>
<dbReference type="InterPro" id="IPR014036">
    <property type="entry name" value="DeoR-like_C"/>
</dbReference>
<dbReference type="EMBL" id="BSUN01000001">
    <property type="protein sequence ID" value="GMA37239.1"/>
    <property type="molecule type" value="Genomic_DNA"/>
</dbReference>
<keyword evidence="5" id="KW-0067">ATP-binding</keyword>
<dbReference type="SUPFAM" id="SSF53613">
    <property type="entry name" value="Ribokinase-like"/>
    <property type="match status" value="1"/>
</dbReference>
<dbReference type="InterPro" id="IPR037171">
    <property type="entry name" value="NagB/RpiA_transferase-like"/>
</dbReference>
<dbReference type="SMART" id="SM00420">
    <property type="entry name" value="HTH_DEOR"/>
    <property type="match status" value="1"/>
</dbReference>
<evidence type="ECO:0000256" key="5">
    <source>
        <dbReference type="ARBA" id="ARBA00022840"/>
    </source>
</evidence>
<dbReference type="PANTHER" id="PTHR46566:SF5">
    <property type="entry name" value="1-PHOSPHOFRUCTOKINASE"/>
    <property type="match status" value="1"/>
</dbReference>
<keyword evidence="4" id="KW-0418">Kinase</keyword>
<evidence type="ECO:0000256" key="2">
    <source>
        <dbReference type="ARBA" id="ARBA00022679"/>
    </source>
</evidence>
<proteinExistence type="inferred from homology"/>
<keyword evidence="3" id="KW-0547">Nucleotide-binding</keyword>
<name>A0ABQ6IH94_9MICO</name>
<evidence type="ECO:0000256" key="4">
    <source>
        <dbReference type="ARBA" id="ARBA00022777"/>
    </source>
</evidence>
<dbReference type="InterPro" id="IPR029056">
    <property type="entry name" value="Ribokinase-like"/>
</dbReference>
<dbReference type="PROSITE" id="PS00583">
    <property type="entry name" value="PFKB_KINASES_1"/>
    <property type="match status" value="1"/>
</dbReference>
<dbReference type="InterPro" id="IPR036390">
    <property type="entry name" value="WH_DNA-bd_sf"/>
</dbReference>
<evidence type="ECO:0000313" key="10">
    <source>
        <dbReference type="Proteomes" id="UP001157125"/>
    </source>
</evidence>
<comment type="caution">
    <text evidence="9">The sequence shown here is derived from an EMBL/GenBank/DDBJ whole genome shotgun (WGS) entry which is preliminary data.</text>
</comment>
<dbReference type="PROSITE" id="PS51000">
    <property type="entry name" value="HTH_DEOR_2"/>
    <property type="match status" value="1"/>
</dbReference>
<keyword evidence="6" id="KW-0805">Transcription regulation</keyword>
<dbReference type="InterPro" id="IPR001034">
    <property type="entry name" value="DeoR_HTH"/>
</dbReference>
<dbReference type="SUPFAM" id="SSF46785">
    <property type="entry name" value="Winged helix' DNA-binding domain"/>
    <property type="match status" value="1"/>
</dbReference>
<dbReference type="RefSeq" id="WP_348523667.1">
    <property type="nucleotide sequence ID" value="NZ_BSUN01000001.1"/>
</dbReference>
<reference evidence="10" key="1">
    <citation type="journal article" date="2019" name="Int. J. Syst. Evol. Microbiol.">
        <title>The Global Catalogue of Microorganisms (GCM) 10K type strain sequencing project: providing services to taxonomists for standard genome sequencing and annotation.</title>
        <authorList>
            <consortium name="The Broad Institute Genomics Platform"/>
            <consortium name="The Broad Institute Genome Sequencing Center for Infectious Disease"/>
            <person name="Wu L."/>
            <person name="Ma J."/>
        </authorList>
    </citation>
    <scope>NUCLEOTIDE SEQUENCE [LARGE SCALE GENOMIC DNA]</scope>
    <source>
        <strain evidence="10">NBRC 112299</strain>
    </source>
</reference>
<dbReference type="Gene3D" id="3.40.1190.20">
    <property type="match status" value="1"/>
</dbReference>
<dbReference type="InterPro" id="IPR036388">
    <property type="entry name" value="WH-like_DNA-bd_sf"/>
</dbReference>
<dbReference type="Gene3D" id="1.10.10.10">
    <property type="entry name" value="Winged helix-like DNA-binding domain superfamily/Winged helix DNA-binding domain"/>
    <property type="match status" value="1"/>
</dbReference>
<accession>A0ABQ6IH94</accession>
<evidence type="ECO:0000256" key="1">
    <source>
        <dbReference type="ARBA" id="ARBA00010688"/>
    </source>
</evidence>
<evidence type="ECO:0000256" key="6">
    <source>
        <dbReference type="ARBA" id="ARBA00023015"/>
    </source>
</evidence>
<dbReference type="SUPFAM" id="SSF100950">
    <property type="entry name" value="NagB/RpiA/CoA transferase-like"/>
    <property type="match status" value="1"/>
</dbReference>
<organism evidence="9 10">
    <name type="scientific">Demequina litorisediminis</name>
    <dbReference type="NCBI Taxonomy" id="1849022"/>
    <lineage>
        <taxon>Bacteria</taxon>
        <taxon>Bacillati</taxon>
        <taxon>Actinomycetota</taxon>
        <taxon>Actinomycetes</taxon>
        <taxon>Micrococcales</taxon>
        <taxon>Demequinaceae</taxon>
        <taxon>Demequina</taxon>
    </lineage>
</organism>
<sequence length="575" mass="59037">MYATERQQRILEIARTEGRVEVASLADALDVTTETIRRDLTALEHKGAVRRVHGGAIPVERLELEPTLASRSTQRTDVKRRIAARVLDEIPAGGTVLLDSGSTTQAIVDLLPADAALTVVTNSIPAAAALAGRPHLTLLMLGGSVRGATAAAVGDWTTQALAGLVVDVAVLGTNGLSAARGLTTPDQAEAHAKAAMANAARRVIVATDSSKAGDDHLHRFASLEQVDLIVTDSDLADDIADEPARGRDRGGVRVIVTLTPNPSVDRAVTVARLARGEVNRATEVHVDAGGKGLNVARAVTAQGGDAVAVLPAGGAEGVLLGELLDSAGVPRASVPVAGAARVNITVAEPDGTTTKAQRARAAPQRRGTCGARRRCRGPRRRLGVARRLRLPSSRRARWLYATLVKRGHARGTKVAIDTSGPALAAAVAASPDLIKPNHEELAELVGRPLATLADVLDAARALVDGGIETVAVSLGAHGALLVTASAVLHARATVERPLSTVGAGDCMLAGLLHGLATGLDHAAALSAAVAWGSAAVSLPGSRVPSPAHLAGVIVDLTTTPDLTMEPGSEPDPRKD</sequence>
<evidence type="ECO:0000256" key="3">
    <source>
        <dbReference type="ARBA" id="ARBA00022741"/>
    </source>
</evidence>
<dbReference type="InterPro" id="IPR002173">
    <property type="entry name" value="Carboh/pur_kinase_PfkB_CS"/>
</dbReference>
<keyword evidence="7" id="KW-0804">Transcription</keyword>
<keyword evidence="2" id="KW-0808">Transferase</keyword>
<comment type="similarity">
    <text evidence="1">Belongs to the carbohydrate kinase PfkB family.</text>
</comment>
<protein>
    <recommendedName>
        <fullName evidence="8">HTH deoR-type domain-containing protein</fullName>
    </recommendedName>
</protein>
<evidence type="ECO:0000313" key="9">
    <source>
        <dbReference type="EMBL" id="GMA37239.1"/>
    </source>
</evidence>
<dbReference type="InterPro" id="IPR017583">
    <property type="entry name" value="Tagatose/fructose_Pkinase"/>
</dbReference>
<dbReference type="Proteomes" id="UP001157125">
    <property type="component" value="Unassembled WGS sequence"/>
</dbReference>